<evidence type="ECO:0000313" key="2">
    <source>
        <dbReference type="Proteomes" id="UP000007800"/>
    </source>
</evidence>
<dbReference type="AlphaFoldDB" id="C5LZP9"/>
<dbReference type="RefSeq" id="XP_002765000.1">
    <property type="nucleotide sequence ID" value="XM_002764954.1"/>
</dbReference>
<accession>C5LZP9</accession>
<protein>
    <submittedName>
        <fullName evidence="1">Uncharacterized protein</fullName>
    </submittedName>
</protein>
<dbReference type="Proteomes" id="UP000007800">
    <property type="component" value="Unassembled WGS sequence"/>
</dbReference>
<keyword evidence="2" id="KW-1185">Reference proteome</keyword>
<sequence>MRIGIIILGCFTANNEAAVNKKLTPDSPSALEMTFGEARPEDRFLGRKLRHPACVAVAGREIRGYVEYTISELKGLERTLDDDEMGDDDVFEAPADENMIFTKQAEIDNFHIKKAWQNRLPEFLKFCQKQIARSFPQVGVIRIRVREPNKDPVEKADFQRTPRED</sequence>
<dbReference type="EMBL" id="GG686971">
    <property type="protein sequence ID" value="EEQ97717.1"/>
    <property type="molecule type" value="Genomic_DNA"/>
</dbReference>
<evidence type="ECO:0000313" key="1">
    <source>
        <dbReference type="EMBL" id="EEQ97717.1"/>
    </source>
</evidence>
<dbReference type="OMA" id="HPACVAV"/>
<reference evidence="1 2" key="1">
    <citation type="submission" date="2008-07" db="EMBL/GenBank/DDBJ databases">
        <authorList>
            <person name="El-Sayed N."/>
            <person name="Caler E."/>
            <person name="Inman J."/>
            <person name="Amedeo P."/>
            <person name="Hass B."/>
            <person name="Wortman J."/>
        </authorList>
    </citation>
    <scope>NUCLEOTIDE SEQUENCE [LARGE SCALE GENOMIC DNA]</scope>
    <source>
        <strain evidence="2">ATCC 50983 / TXsc</strain>
    </source>
</reference>
<dbReference type="GeneID" id="9037097"/>
<proteinExistence type="predicted"/>
<organism evidence="2">
    <name type="scientific">Perkinsus marinus (strain ATCC 50983 / TXsc)</name>
    <dbReference type="NCBI Taxonomy" id="423536"/>
    <lineage>
        <taxon>Eukaryota</taxon>
        <taxon>Sar</taxon>
        <taxon>Alveolata</taxon>
        <taxon>Perkinsozoa</taxon>
        <taxon>Perkinsea</taxon>
        <taxon>Perkinsida</taxon>
        <taxon>Perkinsidae</taxon>
        <taxon>Perkinsus</taxon>
    </lineage>
</organism>
<gene>
    <name evidence="1" type="ORF">Pmar_PMAR004454</name>
</gene>
<name>C5LZP9_PERM5</name>
<dbReference type="InParanoid" id="C5LZP9"/>